<dbReference type="PROSITE" id="PS50932">
    <property type="entry name" value="HTH_LACI_2"/>
    <property type="match status" value="1"/>
</dbReference>
<evidence type="ECO:0000313" key="6">
    <source>
        <dbReference type="Proteomes" id="UP000003571"/>
    </source>
</evidence>
<dbReference type="Pfam" id="PF00356">
    <property type="entry name" value="LacI"/>
    <property type="match status" value="1"/>
</dbReference>
<dbReference type="SUPFAM" id="SSF53822">
    <property type="entry name" value="Periplasmic binding protein-like I"/>
    <property type="match status" value="1"/>
</dbReference>
<evidence type="ECO:0000256" key="1">
    <source>
        <dbReference type="ARBA" id="ARBA00023015"/>
    </source>
</evidence>
<evidence type="ECO:0000259" key="4">
    <source>
        <dbReference type="PROSITE" id="PS50932"/>
    </source>
</evidence>
<dbReference type="PRINTS" id="PR00036">
    <property type="entry name" value="HTHLACI"/>
</dbReference>
<dbReference type="Pfam" id="PF00532">
    <property type="entry name" value="Peripla_BP_1"/>
    <property type="match status" value="1"/>
</dbReference>
<reference evidence="5 6" key="1">
    <citation type="submission" date="2011-09" db="EMBL/GenBank/DDBJ databases">
        <title>The draft genome of Treponema saccharophilum DSM 2985.</title>
        <authorList>
            <consortium name="US DOE Joint Genome Institute (JGI-PGF)"/>
            <person name="Lucas S."/>
            <person name="Copeland A."/>
            <person name="Lapidus A."/>
            <person name="Glavina del Rio T."/>
            <person name="Dalin E."/>
            <person name="Tice H."/>
            <person name="Bruce D."/>
            <person name="Goodwin L."/>
            <person name="Pitluck S."/>
            <person name="Peters L."/>
            <person name="Kyrpides N."/>
            <person name="Mavromatis K."/>
            <person name="Ivanova N."/>
            <person name="Markowitz V."/>
            <person name="Cheng J.-F."/>
            <person name="Hugenholtz P."/>
            <person name="Woyke T."/>
            <person name="Wu D."/>
            <person name="Gronow S."/>
            <person name="Wellnitz S."/>
            <person name="Brambilla E."/>
            <person name="Klenk H.-P."/>
            <person name="Eisen J.A."/>
        </authorList>
    </citation>
    <scope>NUCLEOTIDE SEQUENCE [LARGE SCALE GENOMIC DNA]</scope>
    <source>
        <strain evidence="5 6">DSM 2985</strain>
    </source>
</reference>
<dbReference type="Proteomes" id="UP000003571">
    <property type="component" value="Unassembled WGS sequence"/>
</dbReference>
<keyword evidence="1" id="KW-0805">Transcription regulation</keyword>
<proteinExistence type="predicted"/>
<dbReference type="SUPFAM" id="SSF47413">
    <property type="entry name" value="lambda repressor-like DNA-binding domains"/>
    <property type="match status" value="1"/>
</dbReference>
<dbReference type="AlphaFoldDB" id="H7EIK4"/>
<keyword evidence="2" id="KW-0238">DNA-binding</keyword>
<dbReference type="PANTHER" id="PTHR30146">
    <property type="entry name" value="LACI-RELATED TRANSCRIPTIONAL REPRESSOR"/>
    <property type="match status" value="1"/>
</dbReference>
<evidence type="ECO:0000256" key="2">
    <source>
        <dbReference type="ARBA" id="ARBA00023125"/>
    </source>
</evidence>
<dbReference type="SMART" id="SM00354">
    <property type="entry name" value="HTH_LACI"/>
    <property type="match status" value="1"/>
</dbReference>
<dbReference type="OrthoDB" id="367059at2"/>
<dbReference type="InterPro" id="IPR000843">
    <property type="entry name" value="HTH_LacI"/>
</dbReference>
<dbReference type="EMBL" id="AGRW01000036">
    <property type="protein sequence ID" value="EIC02655.1"/>
    <property type="molecule type" value="Genomic_DNA"/>
</dbReference>
<organism evidence="5 6">
    <name type="scientific">Treponema saccharophilum DSM 2985</name>
    <dbReference type="NCBI Taxonomy" id="907348"/>
    <lineage>
        <taxon>Bacteria</taxon>
        <taxon>Pseudomonadati</taxon>
        <taxon>Spirochaetota</taxon>
        <taxon>Spirochaetia</taxon>
        <taxon>Spirochaetales</taxon>
        <taxon>Treponemataceae</taxon>
        <taxon>Treponema</taxon>
    </lineage>
</organism>
<accession>H7EIK4</accession>
<dbReference type="CDD" id="cd01392">
    <property type="entry name" value="HTH_LacI"/>
    <property type="match status" value="1"/>
</dbReference>
<dbReference type="GO" id="GO:0000976">
    <property type="term" value="F:transcription cis-regulatory region binding"/>
    <property type="evidence" value="ECO:0007669"/>
    <property type="project" value="TreeGrafter"/>
</dbReference>
<evidence type="ECO:0000256" key="3">
    <source>
        <dbReference type="ARBA" id="ARBA00023163"/>
    </source>
</evidence>
<protein>
    <submittedName>
        <fullName evidence="5">Transcriptional regulator, LacI family</fullName>
    </submittedName>
</protein>
<dbReference type="Gene3D" id="1.10.260.40">
    <property type="entry name" value="lambda repressor-like DNA-binding domains"/>
    <property type="match status" value="1"/>
</dbReference>
<sequence>MTENYTIYDLARDCGVSVATISRVINGSPAVSARTREKVQKAIKEHNFTPNAFARGMNKMATRIIAVLISDIANPFFADIVKGIEETCRRYDYRIILCITNNDMDKERTELEMMLQKQVDGFIICGSRPVDDTNEGVLRKISEVHPVVMVNSRIDGGKKLYSVLVDEKKASKNALSVLFSKKSYKRLYVFGDRVWRTTADKIRAAEEFASENGIPFGNCSVIACPHTLEAGREAARAFIAGNPVFPCLVFCVSDQIALGALKEFVGSGLSVGNDVGVLGFSDISISSLVTPALTTVDQHMRSLGEQAANLFVSIGNGIVTEAKAFYSDYDLVEREST</sequence>
<dbReference type="Gene3D" id="3.40.50.2300">
    <property type="match status" value="2"/>
</dbReference>
<dbReference type="eggNOG" id="COG1609">
    <property type="taxonomic scope" value="Bacteria"/>
</dbReference>
<evidence type="ECO:0000313" key="5">
    <source>
        <dbReference type="EMBL" id="EIC02655.1"/>
    </source>
</evidence>
<gene>
    <name evidence="5" type="ORF">TresaDRAFT_1935</name>
</gene>
<dbReference type="PANTHER" id="PTHR30146:SF109">
    <property type="entry name" value="HTH-TYPE TRANSCRIPTIONAL REGULATOR GALS"/>
    <property type="match status" value="1"/>
</dbReference>
<keyword evidence="6" id="KW-1185">Reference proteome</keyword>
<dbReference type="InterPro" id="IPR010982">
    <property type="entry name" value="Lambda_DNA-bd_dom_sf"/>
</dbReference>
<dbReference type="InterPro" id="IPR001761">
    <property type="entry name" value="Peripla_BP/Lac1_sug-bd_dom"/>
</dbReference>
<name>H7EIK4_9SPIR</name>
<dbReference type="GO" id="GO:0003700">
    <property type="term" value="F:DNA-binding transcription factor activity"/>
    <property type="evidence" value="ECO:0007669"/>
    <property type="project" value="TreeGrafter"/>
</dbReference>
<dbReference type="RefSeq" id="WP_002702821.1">
    <property type="nucleotide sequence ID" value="NZ_AGRW01000036.1"/>
</dbReference>
<keyword evidence="3" id="KW-0804">Transcription</keyword>
<dbReference type="PATRIC" id="fig|907348.3.peg.654"/>
<dbReference type="CDD" id="cd06267">
    <property type="entry name" value="PBP1_LacI_sugar_binding-like"/>
    <property type="match status" value="1"/>
</dbReference>
<dbReference type="InterPro" id="IPR028082">
    <property type="entry name" value="Peripla_BP_I"/>
</dbReference>
<dbReference type="STRING" id="907348.TresaDRAFT_1935"/>
<feature type="domain" description="HTH lacI-type" evidence="4">
    <location>
        <begin position="5"/>
        <end position="59"/>
    </location>
</feature>
<comment type="caution">
    <text evidence="5">The sequence shown here is derived from an EMBL/GenBank/DDBJ whole genome shotgun (WGS) entry which is preliminary data.</text>
</comment>